<keyword evidence="2" id="KW-1185">Reference proteome</keyword>
<organism evidence="1 2">
    <name type="scientific">Thalictrum thalictroides</name>
    <name type="common">Rue-anemone</name>
    <name type="synonym">Anemone thalictroides</name>
    <dbReference type="NCBI Taxonomy" id="46969"/>
    <lineage>
        <taxon>Eukaryota</taxon>
        <taxon>Viridiplantae</taxon>
        <taxon>Streptophyta</taxon>
        <taxon>Embryophyta</taxon>
        <taxon>Tracheophyta</taxon>
        <taxon>Spermatophyta</taxon>
        <taxon>Magnoliopsida</taxon>
        <taxon>Ranunculales</taxon>
        <taxon>Ranunculaceae</taxon>
        <taxon>Thalictroideae</taxon>
        <taxon>Thalictrum</taxon>
    </lineage>
</organism>
<evidence type="ECO:0000313" key="2">
    <source>
        <dbReference type="Proteomes" id="UP000554482"/>
    </source>
</evidence>
<dbReference type="Proteomes" id="UP000554482">
    <property type="component" value="Unassembled WGS sequence"/>
</dbReference>
<gene>
    <name evidence="1" type="ORF">FRX31_010093</name>
</gene>
<dbReference type="EMBL" id="JABWDY010010865">
    <property type="protein sequence ID" value="KAF5200326.1"/>
    <property type="molecule type" value="Genomic_DNA"/>
</dbReference>
<accession>A0A7J6WSH7</accession>
<reference evidence="1 2" key="1">
    <citation type="submission" date="2020-06" db="EMBL/GenBank/DDBJ databases">
        <title>Transcriptomic and genomic resources for Thalictrum thalictroides and T. hernandezii: Facilitating candidate gene discovery in an emerging model plant lineage.</title>
        <authorList>
            <person name="Arias T."/>
            <person name="Riano-Pachon D.M."/>
            <person name="Di Stilio V.S."/>
        </authorList>
    </citation>
    <scope>NUCLEOTIDE SEQUENCE [LARGE SCALE GENOMIC DNA]</scope>
    <source>
        <strain evidence="2">cv. WT478/WT964</strain>
        <tissue evidence="1">Leaves</tissue>
    </source>
</reference>
<comment type="caution">
    <text evidence="1">The sequence shown here is derived from an EMBL/GenBank/DDBJ whole genome shotgun (WGS) entry which is preliminary data.</text>
</comment>
<dbReference type="AlphaFoldDB" id="A0A7J6WSH7"/>
<evidence type="ECO:0000313" key="1">
    <source>
        <dbReference type="EMBL" id="KAF5200326.1"/>
    </source>
</evidence>
<proteinExistence type="predicted"/>
<name>A0A7J6WSH7_THATH</name>
<protein>
    <submittedName>
        <fullName evidence="1">Uncharacterized protein</fullName>
    </submittedName>
</protein>
<sequence>MFGGGSSVSLPIFRTPSSTTTTTLISSTLQWALTENNFDDDDIVPPPLVGHLSPADVDMGHYKISLWTEVLQDVRCVLPDYYRDARDNLAIVFARFLKSEVLFDESNDVQRKIRPLNLYPLTGIADFLISLIIKSRLNAKWKEILVIGYLASQY</sequence>